<proteinExistence type="inferred from homology"/>
<feature type="domain" description="Thiamine pyrophosphate enzyme central" evidence="6">
    <location>
        <begin position="214"/>
        <end position="336"/>
    </location>
</feature>
<dbReference type="PANTHER" id="PTHR18968">
    <property type="entry name" value="THIAMINE PYROPHOSPHATE ENZYMES"/>
    <property type="match status" value="1"/>
</dbReference>
<dbReference type="Pfam" id="PF02775">
    <property type="entry name" value="TPP_enzyme_C"/>
    <property type="match status" value="1"/>
</dbReference>
<evidence type="ECO:0000256" key="2">
    <source>
        <dbReference type="ARBA" id="ARBA00007812"/>
    </source>
</evidence>
<dbReference type="GO" id="GO:0009099">
    <property type="term" value="P:L-valine biosynthetic process"/>
    <property type="evidence" value="ECO:0007669"/>
    <property type="project" value="TreeGrafter"/>
</dbReference>
<dbReference type="PANTHER" id="PTHR18968:SF164">
    <property type="entry name" value="PYRUVATE DECARBOXYLASE"/>
    <property type="match status" value="1"/>
</dbReference>
<dbReference type="EMBL" id="JANAWD010000086">
    <property type="protein sequence ID" value="KAJ3487642.1"/>
    <property type="molecule type" value="Genomic_DNA"/>
</dbReference>
<evidence type="ECO:0000259" key="8">
    <source>
        <dbReference type="Pfam" id="PF02776"/>
    </source>
</evidence>
<evidence type="ECO:0000259" key="6">
    <source>
        <dbReference type="Pfam" id="PF00205"/>
    </source>
</evidence>
<evidence type="ECO:0000256" key="1">
    <source>
        <dbReference type="ARBA" id="ARBA00004173"/>
    </source>
</evidence>
<dbReference type="AlphaFoldDB" id="A0AAD5YJ45"/>
<dbReference type="SUPFAM" id="SSF52518">
    <property type="entry name" value="Thiamin diphosphate-binding fold (THDP-binding)"/>
    <property type="match status" value="2"/>
</dbReference>
<dbReference type="Pfam" id="PF02776">
    <property type="entry name" value="TPP_enzyme_N"/>
    <property type="match status" value="1"/>
</dbReference>
<dbReference type="InterPro" id="IPR029061">
    <property type="entry name" value="THDP-binding"/>
</dbReference>
<keyword evidence="3 5" id="KW-0786">Thiamine pyrophosphate</keyword>
<dbReference type="GO" id="GO:0000287">
    <property type="term" value="F:magnesium ion binding"/>
    <property type="evidence" value="ECO:0007669"/>
    <property type="project" value="InterPro"/>
</dbReference>
<dbReference type="InterPro" id="IPR029035">
    <property type="entry name" value="DHS-like_NAD/FAD-binding_dom"/>
</dbReference>
<organism evidence="9 10">
    <name type="scientific">Meripilus lineatus</name>
    <dbReference type="NCBI Taxonomy" id="2056292"/>
    <lineage>
        <taxon>Eukaryota</taxon>
        <taxon>Fungi</taxon>
        <taxon>Dikarya</taxon>
        <taxon>Basidiomycota</taxon>
        <taxon>Agaricomycotina</taxon>
        <taxon>Agaricomycetes</taxon>
        <taxon>Polyporales</taxon>
        <taxon>Meripilaceae</taxon>
        <taxon>Meripilus</taxon>
    </lineage>
</organism>
<evidence type="ECO:0000256" key="3">
    <source>
        <dbReference type="ARBA" id="ARBA00023052"/>
    </source>
</evidence>
<evidence type="ECO:0000313" key="9">
    <source>
        <dbReference type="EMBL" id="KAJ3487642.1"/>
    </source>
</evidence>
<dbReference type="GO" id="GO:0050660">
    <property type="term" value="F:flavin adenine dinucleotide binding"/>
    <property type="evidence" value="ECO:0007669"/>
    <property type="project" value="TreeGrafter"/>
</dbReference>
<dbReference type="Gene3D" id="3.40.50.970">
    <property type="match status" value="2"/>
</dbReference>
<keyword evidence="10" id="KW-1185">Reference proteome</keyword>
<gene>
    <name evidence="9" type="ORF">NLI96_g3403</name>
</gene>
<comment type="caution">
    <text evidence="9">The sequence shown here is derived from an EMBL/GenBank/DDBJ whole genome shotgun (WGS) entry which is preliminary data.</text>
</comment>
<comment type="similarity">
    <text evidence="2 5">Belongs to the TPP enzyme family.</text>
</comment>
<accession>A0AAD5YJ45</accession>
<dbReference type="GO" id="GO:0009097">
    <property type="term" value="P:isoleucine biosynthetic process"/>
    <property type="evidence" value="ECO:0007669"/>
    <property type="project" value="TreeGrafter"/>
</dbReference>
<dbReference type="InterPro" id="IPR012000">
    <property type="entry name" value="Thiamin_PyroP_enz_cen_dom"/>
</dbReference>
<dbReference type="Pfam" id="PF00205">
    <property type="entry name" value="TPP_enzyme_M"/>
    <property type="match status" value="1"/>
</dbReference>
<feature type="domain" description="Thiamine pyrophosphate enzyme TPP-binding" evidence="7">
    <location>
        <begin position="431"/>
        <end position="588"/>
    </location>
</feature>
<comment type="subcellular location">
    <subcellularLocation>
        <location evidence="1">Mitochondrion</location>
    </subcellularLocation>
</comment>
<evidence type="ECO:0000313" key="10">
    <source>
        <dbReference type="Proteomes" id="UP001212997"/>
    </source>
</evidence>
<evidence type="ECO:0000256" key="5">
    <source>
        <dbReference type="RuleBase" id="RU362132"/>
    </source>
</evidence>
<dbReference type="GO" id="GO:0030976">
    <property type="term" value="F:thiamine pyrophosphate binding"/>
    <property type="evidence" value="ECO:0007669"/>
    <property type="project" value="InterPro"/>
</dbReference>
<dbReference type="InterPro" id="IPR011766">
    <property type="entry name" value="TPP_enzyme_TPP-bd"/>
</dbReference>
<dbReference type="Gene3D" id="3.40.50.1220">
    <property type="entry name" value="TPP-binding domain"/>
    <property type="match status" value="1"/>
</dbReference>
<feature type="domain" description="Thiamine pyrophosphate enzyme N-terminal TPP-binding" evidence="8">
    <location>
        <begin position="3"/>
        <end position="121"/>
    </location>
</feature>
<protein>
    <submittedName>
        <fullName evidence="9">Uncharacterized protein</fullName>
    </submittedName>
</protein>
<dbReference type="InterPro" id="IPR012001">
    <property type="entry name" value="Thiamin_PyroP_enz_TPP-bd_dom"/>
</dbReference>
<dbReference type="Proteomes" id="UP001212997">
    <property type="component" value="Unassembled WGS sequence"/>
</dbReference>
<dbReference type="SUPFAM" id="SSF52467">
    <property type="entry name" value="DHS-like NAD/FAD-binding domain"/>
    <property type="match status" value="1"/>
</dbReference>
<dbReference type="GO" id="GO:0005948">
    <property type="term" value="C:acetolactate synthase complex"/>
    <property type="evidence" value="ECO:0007669"/>
    <property type="project" value="TreeGrafter"/>
</dbReference>
<dbReference type="CDD" id="cd07035">
    <property type="entry name" value="TPP_PYR_POX_like"/>
    <property type="match status" value="1"/>
</dbReference>
<name>A0AAD5YJ45_9APHY</name>
<dbReference type="GO" id="GO:0005739">
    <property type="term" value="C:mitochondrion"/>
    <property type="evidence" value="ECO:0007669"/>
    <property type="project" value="UniProtKB-SubCell"/>
</dbReference>
<reference evidence="9" key="1">
    <citation type="submission" date="2022-07" db="EMBL/GenBank/DDBJ databases">
        <title>Genome Sequence of Physisporinus lineatus.</title>
        <authorList>
            <person name="Buettner E."/>
        </authorList>
    </citation>
    <scope>NUCLEOTIDE SEQUENCE</scope>
    <source>
        <strain evidence="9">VT162</strain>
    </source>
</reference>
<evidence type="ECO:0000256" key="4">
    <source>
        <dbReference type="ARBA" id="ARBA00023128"/>
    </source>
</evidence>
<sequence>MVTTASIFFRTLAQAGITHAFVNWGNDHPTFLEELEKQRSESADGSTQIQIVTCPNEMVALSAAQGYAQITRLPAAVIVHVDVGTQALAGAVHNVDRTNTPVFIFSGASPFSSQGELVGSKNEWPMWVQDVPDQAGIVRQYMRYTSKIQSGRTTATTILRALQIAKSDPKGPVYLYAHREVLAEEVEEKFAGTEINHSKWSPIQPTGLSPSAVDTISKALVEASFPLLITSHAGRNVKTVPLITQLSEHLSIALSTSCSPVISVPYSHPHYVGSYTKKRNHFIDEADVILIIDTDVPWIETYGSAPKKDARIFVVDIDPLKPTMGWSHVDAELICRADAEVALNQLIEATIRPEHSINVTLVKERSQELKSRHDRWIAELEARENEFRETVSGANIIGVLRRAVEEKTPSRGAKTLWLDEAASNLPVVFDHVRPDVPGSFMCSGATSLGWALGAAVGARLGARVIRREYELIVAVVGDGVFLFGVPSSAYWIARRYETPYLTIVLNNGGWASPRNSMLGVYPDGYGSKVSGQRLTIGFGPEMPDYGGIAAAAGGAWSRRAESISQAKEAIEEGIRVVLEEKRCAVVECMIESI</sequence>
<dbReference type="InterPro" id="IPR045229">
    <property type="entry name" value="TPP_enz"/>
</dbReference>
<keyword evidence="4" id="KW-0496">Mitochondrion</keyword>
<dbReference type="NCBIfam" id="NF006203">
    <property type="entry name" value="PRK08327.1"/>
    <property type="match status" value="1"/>
</dbReference>
<evidence type="ECO:0000259" key="7">
    <source>
        <dbReference type="Pfam" id="PF02775"/>
    </source>
</evidence>
<dbReference type="GO" id="GO:0003984">
    <property type="term" value="F:acetolactate synthase activity"/>
    <property type="evidence" value="ECO:0007669"/>
    <property type="project" value="TreeGrafter"/>
</dbReference>